<evidence type="ECO:0000313" key="2">
    <source>
        <dbReference type="EMBL" id="CBJ34345.1"/>
    </source>
</evidence>
<accession>D8MYC9</accession>
<feature type="compositionally biased region" description="Polar residues" evidence="1">
    <location>
        <begin position="32"/>
        <end position="45"/>
    </location>
</feature>
<dbReference type="AlphaFoldDB" id="D8MYC9"/>
<organism evidence="2">
    <name type="scientific">Ralstonia solanacearum PSI07</name>
    <dbReference type="NCBI Taxonomy" id="859657"/>
    <lineage>
        <taxon>Bacteria</taxon>
        <taxon>Pseudomonadati</taxon>
        <taxon>Pseudomonadota</taxon>
        <taxon>Betaproteobacteria</taxon>
        <taxon>Burkholderiales</taxon>
        <taxon>Burkholderiaceae</taxon>
        <taxon>Ralstonia</taxon>
        <taxon>Ralstonia solanacearum species complex</taxon>
    </lineage>
</organism>
<keyword evidence="2" id="KW-0614">Plasmid</keyword>
<geneLocation type="plasmid" evidence="2">
    <name>pRSI13</name>
</geneLocation>
<protein>
    <submittedName>
        <fullName evidence="2">Hypothethical protein</fullName>
    </submittedName>
</protein>
<name>D8MYC9_RALSL</name>
<sequence length="45" mass="4589">MRGDPASEGGVDAAESGFDAGEFRDTPEPESVMNNSQSAISDVGT</sequence>
<dbReference type="KEGG" id="rsl:RPSI07_p0008"/>
<dbReference type="EMBL" id="FP885890">
    <property type="protein sequence ID" value="CBJ34345.1"/>
    <property type="molecule type" value="Genomic_DNA"/>
</dbReference>
<dbReference type="PATRIC" id="fig|859657.5.peg.7"/>
<evidence type="ECO:0000256" key="1">
    <source>
        <dbReference type="SAM" id="MobiDB-lite"/>
    </source>
</evidence>
<reference evidence="2" key="2">
    <citation type="submission" date="2010-02" db="EMBL/GenBank/DDBJ databases">
        <authorList>
            <person name="Genoscope - CEA"/>
        </authorList>
    </citation>
    <scope>NUCLEOTIDE SEQUENCE</scope>
    <source>
        <strain evidence="2">PSI07</strain>
        <plasmid evidence="2">pRSI13</plasmid>
    </source>
</reference>
<dbReference type="RefSeq" id="WP_013207358.1">
    <property type="nucleotide sequence ID" value="NC_014308.1"/>
</dbReference>
<feature type="region of interest" description="Disordered" evidence="1">
    <location>
        <begin position="1"/>
        <end position="45"/>
    </location>
</feature>
<reference evidence="2" key="1">
    <citation type="journal article" date="2010" name="BMC Genomics">
        <title>Genomes of three tomato pathogens within the Ralstonia solanacearum species complex reveal significant evolutionary divergence.</title>
        <authorList>
            <person name="Remenant B."/>
            <person name="Coupat-Goutaland B."/>
            <person name="Guidot A."/>
            <person name="Cellier G."/>
            <person name="Wicker E."/>
            <person name="Allen C."/>
            <person name="Fegan M."/>
            <person name="Pruvost O."/>
            <person name="Elbaz M."/>
            <person name="Calteau A."/>
            <person name="Salvignol G."/>
            <person name="Mornico D."/>
            <person name="Mangenot S."/>
            <person name="Barbe V."/>
            <person name="Medigue C."/>
            <person name="Prior P."/>
        </authorList>
    </citation>
    <scope>NUCLEOTIDE SEQUENCE [LARGE SCALE GENOMIC DNA]</scope>
    <source>
        <strain evidence="2">PSI07</strain>
        <plasmid evidence="2">pRSI13</plasmid>
    </source>
</reference>
<proteinExistence type="predicted"/>
<gene>
    <name evidence="2" type="ORF">RPSI07_p0008</name>
</gene>